<comment type="caution">
    <text evidence="2">The sequence shown here is derived from an EMBL/GenBank/DDBJ whole genome shotgun (WGS) entry which is preliminary data.</text>
</comment>
<dbReference type="GO" id="GO:0005524">
    <property type="term" value="F:ATP binding"/>
    <property type="evidence" value="ECO:0007669"/>
    <property type="project" value="InterPro"/>
</dbReference>
<reference evidence="2" key="1">
    <citation type="journal article" date="2020" name="New Phytol.">
        <title>Comparative genomics reveals dynamic genome evolution in host specialist ectomycorrhizal fungi.</title>
        <authorList>
            <person name="Lofgren L.A."/>
            <person name="Nguyen N.H."/>
            <person name="Vilgalys R."/>
            <person name="Ruytinx J."/>
            <person name="Liao H.L."/>
            <person name="Branco S."/>
            <person name="Kuo A."/>
            <person name="LaButti K."/>
            <person name="Lipzen A."/>
            <person name="Andreopoulos W."/>
            <person name="Pangilinan J."/>
            <person name="Riley R."/>
            <person name="Hundley H."/>
            <person name="Na H."/>
            <person name="Barry K."/>
            <person name="Grigoriev I.V."/>
            <person name="Stajich J.E."/>
            <person name="Kennedy P.G."/>
        </authorList>
    </citation>
    <scope>NUCLEOTIDE SEQUENCE</scope>
    <source>
        <strain evidence="2">DOB743</strain>
    </source>
</reference>
<gene>
    <name evidence="2" type="ORF">EV702DRAFT_1050671</name>
</gene>
<dbReference type="Gene3D" id="1.10.510.10">
    <property type="entry name" value="Transferase(Phosphotransferase) domain 1"/>
    <property type="match status" value="1"/>
</dbReference>
<name>A0A9P7CVS1_9AGAM</name>
<proteinExistence type="predicted"/>
<dbReference type="InterPro" id="IPR000719">
    <property type="entry name" value="Prot_kinase_dom"/>
</dbReference>
<dbReference type="Proteomes" id="UP000714275">
    <property type="component" value="Unassembled WGS sequence"/>
</dbReference>
<dbReference type="GO" id="GO:0004672">
    <property type="term" value="F:protein kinase activity"/>
    <property type="evidence" value="ECO:0007669"/>
    <property type="project" value="InterPro"/>
</dbReference>
<dbReference type="OrthoDB" id="2683627at2759"/>
<dbReference type="InterPro" id="IPR040976">
    <property type="entry name" value="Pkinase_fungal"/>
</dbReference>
<accession>A0A9P7CVS1</accession>
<sequence length="133" mass="14916">MKNIAYNGGDKEKGFARDEYLKADRVEAAVHKVRMHNAMVKRNILHGDLSPNNSIIFDGRGYYIDFDHTQIIKEGSTSARSRGTGTVPYMSIHLLYAATAIDRANGRGSAMIEHTANDDLESLFYIFINFITT</sequence>
<dbReference type="InterPro" id="IPR011009">
    <property type="entry name" value="Kinase-like_dom_sf"/>
</dbReference>
<dbReference type="AlphaFoldDB" id="A0A9P7CVS1"/>
<dbReference type="EMBL" id="JABBWD010000095">
    <property type="protein sequence ID" value="KAG1766503.1"/>
    <property type="molecule type" value="Genomic_DNA"/>
</dbReference>
<evidence type="ECO:0000313" key="2">
    <source>
        <dbReference type="EMBL" id="KAG1766503.1"/>
    </source>
</evidence>
<dbReference type="Pfam" id="PF17667">
    <property type="entry name" value="Pkinase_fungal"/>
    <property type="match status" value="1"/>
</dbReference>
<dbReference type="SUPFAM" id="SSF56112">
    <property type="entry name" value="Protein kinase-like (PK-like)"/>
    <property type="match status" value="1"/>
</dbReference>
<dbReference type="PROSITE" id="PS50011">
    <property type="entry name" value="PROTEIN_KINASE_DOM"/>
    <property type="match status" value="1"/>
</dbReference>
<evidence type="ECO:0000259" key="1">
    <source>
        <dbReference type="PROSITE" id="PS50011"/>
    </source>
</evidence>
<organism evidence="2 3">
    <name type="scientific">Suillus placidus</name>
    <dbReference type="NCBI Taxonomy" id="48579"/>
    <lineage>
        <taxon>Eukaryota</taxon>
        <taxon>Fungi</taxon>
        <taxon>Dikarya</taxon>
        <taxon>Basidiomycota</taxon>
        <taxon>Agaricomycotina</taxon>
        <taxon>Agaricomycetes</taxon>
        <taxon>Agaricomycetidae</taxon>
        <taxon>Boletales</taxon>
        <taxon>Suillineae</taxon>
        <taxon>Suillaceae</taxon>
        <taxon>Suillus</taxon>
    </lineage>
</organism>
<feature type="domain" description="Protein kinase" evidence="1">
    <location>
        <begin position="1"/>
        <end position="133"/>
    </location>
</feature>
<protein>
    <recommendedName>
        <fullName evidence="1">Protein kinase domain-containing protein</fullName>
    </recommendedName>
</protein>
<keyword evidence="3" id="KW-1185">Reference proteome</keyword>
<evidence type="ECO:0000313" key="3">
    <source>
        <dbReference type="Proteomes" id="UP000714275"/>
    </source>
</evidence>